<dbReference type="RefSeq" id="WP_306838172.1">
    <property type="nucleotide sequence ID" value="NZ_JAUSRA010000001.1"/>
</dbReference>
<dbReference type="EMBL" id="JAUSRA010000001">
    <property type="protein sequence ID" value="MDP9799362.1"/>
    <property type="molecule type" value="Genomic_DNA"/>
</dbReference>
<accession>A0ABT9N6N5</accession>
<reference evidence="1 2" key="1">
    <citation type="submission" date="2023-07" db="EMBL/GenBank/DDBJ databases">
        <title>Sequencing the genomes of 1000 actinobacteria strains.</title>
        <authorList>
            <person name="Klenk H.-P."/>
        </authorList>
    </citation>
    <scope>NUCLEOTIDE SEQUENCE [LARGE SCALE GENOMIC DNA]</scope>
    <source>
        <strain evidence="1 2">DSM 44710</strain>
    </source>
</reference>
<evidence type="ECO:0000313" key="2">
    <source>
        <dbReference type="Proteomes" id="UP001240984"/>
    </source>
</evidence>
<keyword evidence="2" id="KW-1185">Reference proteome</keyword>
<proteinExistence type="predicted"/>
<name>A0ABT9N6N5_9ACTN</name>
<evidence type="ECO:0000313" key="1">
    <source>
        <dbReference type="EMBL" id="MDP9799362.1"/>
    </source>
</evidence>
<organism evidence="1 2">
    <name type="scientific">Catenuloplanes nepalensis</name>
    <dbReference type="NCBI Taxonomy" id="587533"/>
    <lineage>
        <taxon>Bacteria</taxon>
        <taxon>Bacillati</taxon>
        <taxon>Actinomycetota</taxon>
        <taxon>Actinomycetes</taxon>
        <taxon>Micromonosporales</taxon>
        <taxon>Micromonosporaceae</taxon>
        <taxon>Catenuloplanes</taxon>
    </lineage>
</organism>
<evidence type="ECO:0008006" key="3">
    <source>
        <dbReference type="Google" id="ProtNLM"/>
    </source>
</evidence>
<gene>
    <name evidence="1" type="ORF">J2S43_007874</name>
</gene>
<dbReference type="Proteomes" id="UP001240984">
    <property type="component" value="Unassembled WGS sequence"/>
</dbReference>
<protein>
    <recommendedName>
        <fullName evidence="3">MerR family transcriptional regulator</fullName>
    </recommendedName>
</protein>
<comment type="caution">
    <text evidence="1">The sequence shown here is derived from an EMBL/GenBank/DDBJ whole genome shotgun (WGS) entry which is preliminary data.</text>
</comment>
<sequence length="80" mass="8764">MIMVAGETWGTAAEIADHIGQGVTADTVRWWGRNDGLASVRMADEDGRPRVRYILGQAIRIDQAKRLGGRGRRRTGLTDG</sequence>